<proteinExistence type="predicted"/>
<evidence type="ECO:0000313" key="2">
    <source>
        <dbReference type="EMBL" id="SMH63086.1"/>
    </source>
</evidence>
<reference evidence="2 3" key="1">
    <citation type="journal article" date="2008" name="J. Biotechnol.">
        <title>The genome of Xanthomonas campestris pv. campestris B100 and its use for the reconstruction of metabolic pathways involved in xanthan biosynthesis.</title>
        <authorList>
            <person name="Vorholter F.J."/>
            <person name="Schneiker S."/>
            <person name="Goesmann A."/>
            <person name="Krause L."/>
            <person name="Bekel T."/>
            <person name="Kaiser O."/>
            <person name="Linke B."/>
            <person name="Patschkowski T."/>
            <person name="Ruckert C."/>
            <person name="Schmid J."/>
            <person name="Sidhu V.K."/>
            <person name="Sieber V."/>
            <person name="Tauch A."/>
            <person name="Watt S.A."/>
            <person name="Weisshaar B."/>
            <person name="Becker A."/>
            <person name="Niehaus K."/>
            <person name="Puhler A."/>
        </authorList>
    </citation>
    <scope>NUCLEOTIDE SEQUENCE [LARGE SCALE GENOMIC DNA]</scope>
    <source>
        <strain evidence="2 3">B100</strain>
    </source>
</reference>
<protein>
    <submittedName>
        <fullName evidence="2">Uncharacterized protein</fullName>
    </submittedName>
</protein>
<evidence type="ECO:0000256" key="1">
    <source>
        <dbReference type="SAM" id="MobiDB-lite"/>
    </source>
</evidence>
<dbReference type="Proteomes" id="UP000001188">
    <property type="component" value="Chromosome"/>
</dbReference>
<organism evidence="2 3">
    <name type="scientific">Xanthomonas campestris pv. campestris (strain B100)</name>
    <dbReference type="NCBI Taxonomy" id="509169"/>
    <lineage>
        <taxon>Bacteria</taxon>
        <taxon>Pseudomonadati</taxon>
        <taxon>Pseudomonadota</taxon>
        <taxon>Gammaproteobacteria</taxon>
        <taxon>Lysobacterales</taxon>
        <taxon>Lysobacteraceae</taxon>
        <taxon>Xanthomonas</taxon>
    </lineage>
</organism>
<feature type="region of interest" description="Disordered" evidence="1">
    <location>
        <begin position="29"/>
        <end position="54"/>
    </location>
</feature>
<dbReference type="AlphaFoldDB" id="A0A1X7QES4"/>
<sequence length="54" mass="5765">MRTALLAAQLSSVPAGCASGLQGKQQYLRGNGQRARRHNDTRGTRQAHTSRGCA</sequence>
<evidence type="ECO:0000313" key="3">
    <source>
        <dbReference type="Proteomes" id="UP000001188"/>
    </source>
</evidence>
<feature type="compositionally biased region" description="Polar residues" evidence="1">
    <location>
        <begin position="44"/>
        <end position="54"/>
    </location>
</feature>
<gene>
    <name evidence="2" type="ORF">XCCB100_4474</name>
</gene>
<dbReference type="EMBL" id="AM920689">
    <property type="protein sequence ID" value="SMH63086.1"/>
    <property type="molecule type" value="Genomic_DNA"/>
</dbReference>
<name>A0A1X7QES4_XANCB</name>
<accession>A0A1X7QES4</accession>